<organism evidence="2 3">
    <name type="scientific">Gigaspora rosea</name>
    <dbReference type="NCBI Taxonomy" id="44941"/>
    <lineage>
        <taxon>Eukaryota</taxon>
        <taxon>Fungi</taxon>
        <taxon>Fungi incertae sedis</taxon>
        <taxon>Mucoromycota</taxon>
        <taxon>Glomeromycotina</taxon>
        <taxon>Glomeromycetes</taxon>
        <taxon>Diversisporales</taxon>
        <taxon>Gigasporaceae</taxon>
        <taxon>Gigaspora</taxon>
    </lineage>
</organism>
<gene>
    <name evidence="2" type="ORF">C2G38_2036714</name>
</gene>
<accession>A0A397VCI3</accession>
<dbReference type="Proteomes" id="UP000266673">
    <property type="component" value="Unassembled WGS sequence"/>
</dbReference>
<dbReference type="EMBL" id="QKWP01000525">
    <property type="protein sequence ID" value="RIB18659.1"/>
    <property type="molecule type" value="Genomic_DNA"/>
</dbReference>
<dbReference type="OrthoDB" id="10507777at2759"/>
<evidence type="ECO:0000256" key="1">
    <source>
        <dbReference type="SAM" id="MobiDB-lite"/>
    </source>
</evidence>
<reference evidence="2 3" key="1">
    <citation type="submission" date="2018-06" db="EMBL/GenBank/DDBJ databases">
        <title>Comparative genomics reveals the genomic features of Rhizophagus irregularis, R. cerebriforme, R. diaphanum and Gigaspora rosea, and their symbiotic lifestyle signature.</title>
        <authorList>
            <person name="Morin E."/>
            <person name="San Clemente H."/>
            <person name="Chen E.C.H."/>
            <person name="De La Providencia I."/>
            <person name="Hainaut M."/>
            <person name="Kuo A."/>
            <person name="Kohler A."/>
            <person name="Murat C."/>
            <person name="Tang N."/>
            <person name="Roy S."/>
            <person name="Loubradou J."/>
            <person name="Henrissat B."/>
            <person name="Grigoriev I.V."/>
            <person name="Corradi N."/>
            <person name="Roux C."/>
            <person name="Martin F.M."/>
        </authorList>
    </citation>
    <scope>NUCLEOTIDE SEQUENCE [LARGE SCALE GENOMIC DNA]</scope>
    <source>
        <strain evidence="2 3">DAOM 194757</strain>
    </source>
</reference>
<protein>
    <recommendedName>
        <fullName evidence="4">FAR1 domain-containing protein</fullName>
    </recommendedName>
</protein>
<comment type="caution">
    <text evidence="2">The sequence shown here is derived from an EMBL/GenBank/DDBJ whole genome shotgun (WGS) entry which is preliminary data.</text>
</comment>
<sequence>MDHSFEEAYCLDVEGLSANIEAVTLKEGDSFDNFAQAKKYIKFYSEFKGFKIRMGRSTAIKTTGREKMQRKRTIYCHHFGQYHMAKPGATAVKQENQNACIKRIVESSNTSLCELGKVLIDISEDKVGQTKYQDQIKNISLTVNVAMIFPTIEMLVKRYLQPNVTWKLHEEAIAENDHFGLRFTSVENSGMQISHVTKRFEWLHSFIYISEENNVNGDNNFIEKQLFYGKVWGLVCTATDKCLLYNDTEFVSMIENYLANMHEKEAQQTSQKSDLNDSDKENNFSDFQLRNPLKVSTRGRPKLASYCNNSKRNLQPIHDESATKQRRQNQCSYCKKVGHNIATYTKKDIDDE</sequence>
<keyword evidence="3" id="KW-1185">Reference proteome</keyword>
<dbReference type="AlphaFoldDB" id="A0A397VCI3"/>
<evidence type="ECO:0000313" key="3">
    <source>
        <dbReference type="Proteomes" id="UP000266673"/>
    </source>
</evidence>
<evidence type="ECO:0008006" key="4">
    <source>
        <dbReference type="Google" id="ProtNLM"/>
    </source>
</evidence>
<feature type="compositionally biased region" description="Basic and acidic residues" evidence="1">
    <location>
        <begin position="274"/>
        <end position="283"/>
    </location>
</feature>
<name>A0A397VCI3_9GLOM</name>
<feature type="region of interest" description="Disordered" evidence="1">
    <location>
        <begin position="264"/>
        <end position="285"/>
    </location>
</feature>
<proteinExistence type="predicted"/>
<evidence type="ECO:0000313" key="2">
    <source>
        <dbReference type="EMBL" id="RIB18659.1"/>
    </source>
</evidence>